<gene>
    <name evidence="2" type="ORF">EZS27_031024</name>
</gene>
<dbReference type="AlphaFoldDB" id="A0A5J4QBZ6"/>
<comment type="caution">
    <text evidence="2">The sequence shown here is derived from an EMBL/GenBank/DDBJ whole genome shotgun (WGS) entry which is preliminary data.</text>
</comment>
<dbReference type="Pfam" id="PF01966">
    <property type="entry name" value="HD"/>
    <property type="match status" value="1"/>
</dbReference>
<proteinExistence type="predicted"/>
<dbReference type="InterPro" id="IPR051094">
    <property type="entry name" value="Diverse_Catalytic_Enzymes"/>
</dbReference>
<dbReference type="InterPro" id="IPR006674">
    <property type="entry name" value="HD_domain"/>
</dbReference>
<organism evidence="2">
    <name type="scientific">termite gut metagenome</name>
    <dbReference type="NCBI Taxonomy" id="433724"/>
    <lineage>
        <taxon>unclassified sequences</taxon>
        <taxon>metagenomes</taxon>
        <taxon>organismal metagenomes</taxon>
    </lineage>
</organism>
<name>A0A5J4QBZ6_9ZZZZ</name>
<dbReference type="NCBIfam" id="TIGR00277">
    <property type="entry name" value="HDIG"/>
    <property type="match status" value="1"/>
</dbReference>
<dbReference type="PANTHER" id="PTHR35795">
    <property type="entry name" value="SLR1885 PROTEIN"/>
    <property type="match status" value="1"/>
</dbReference>
<dbReference type="Gene3D" id="1.10.3210.10">
    <property type="entry name" value="Hypothetical protein af1432"/>
    <property type="match status" value="1"/>
</dbReference>
<dbReference type="InterPro" id="IPR006675">
    <property type="entry name" value="HDIG_dom"/>
</dbReference>
<evidence type="ECO:0000313" key="2">
    <source>
        <dbReference type="EMBL" id="KAA6319042.1"/>
    </source>
</evidence>
<accession>A0A5J4QBZ6</accession>
<feature type="domain" description="HD" evidence="1">
    <location>
        <begin position="33"/>
        <end position="151"/>
    </location>
</feature>
<reference evidence="2" key="1">
    <citation type="submission" date="2019-03" db="EMBL/GenBank/DDBJ databases">
        <title>Single cell metagenomics reveals metabolic interactions within the superorganism composed of flagellate Streblomastix strix and complex community of Bacteroidetes bacteria on its surface.</title>
        <authorList>
            <person name="Treitli S.C."/>
            <person name="Kolisko M."/>
            <person name="Husnik F."/>
            <person name="Keeling P."/>
            <person name="Hampl V."/>
        </authorList>
    </citation>
    <scope>NUCLEOTIDE SEQUENCE</scope>
    <source>
        <strain evidence="2">STM</strain>
    </source>
</reference>
<dbReference type="EMBL" id="SNRY01004011">
    <property type="protein sequence ID" value="KAA6319042.1"/>
    <property type="molecule type" value="Genomic_DNA"/>
</dbReference>
<dbReference type="PANTHER" id="PTHR35795:SF1">
    <property type="entry name" value="BIS(5'-NUCLEOSYL)-TETRAPHOSPHATASE, SYMMETRICAL"/>
    <property type="match status" value="1"/>
</dbReference>
<dbReference type="CDD" id="cd00077">
    <property type="entry name" value="HDc"/>
    <property type="match status" value="1"/>
</dbReference>
<protein>
    <recommendedName>
        <fullName evidence="1">HD domain-containing protein</fullName>
    </recommendedName>
</protein>
<evidence type="ECO:0000259" key="1">
    <source>
        <dbReference type="Pfam" id="PF01966"/>
    </source>
</evidence>
<sequence length="190" mass="21836">MAYIRNNNMTSMFVFNLIDKYYPEDNKLKRIFLSHACSVEKKALQIAAAHPELNVDEKFLSEAALLHDIGIFLTHAPAISCLGKAPYICHGYLGAELMRKEGFPRHALVCERHTGAGLSLKEIIERQLPVPHREMVPQSMEEQIICFADKFFSKTHLDEKKEIKKVQENIAKHGKEGLERFLQWKKLFGE</sequence>
<dbReference type="InterPro" id="IPR003607">
    <property type="entry name" value="HD/PDEase_dom"/>
</dbReference>
<dbReference type="SUPFAM" id="SSF109604">
    <property type="entry name" value="HD-domain/PDEase-like"/>
    <property type="match status" value="1"/>
</dbReference>